<comment type="caution">
    <text evidence="2">The sequence shown here is derived from an EMBL/GenBank/DDBJ whole genome shotgun (WGS) entry which is preliminary data.</text>
</comment>
<feature type="region of interest" description="Disordered" evidence="1">
    <location>
        <begin position="60"/>
        <end position="137"/>
    </location>
</feature>
<dbReference type="AlphaFoldDB" id="A0AAD7WH52"/>
<proteinExistence type="predicted"/>
<dbReference type="EMBL" id="JAINUG010000103">
    <property type="protein sequence ID" value="KAJ8396807.1"/>
    <property type="molecule type" value="Genomic_DNA"/>
</dbReference>
<evidence type="ECO:0000313" key="2">
    <source>
        <dbReference type="EMBL" id="KAJ8396807.1"/>
    </source>
</evidence>
<sequence length="335" mass="37988">MSESRVPLLLLLDLDRAKHVSVRFGRPFGILSSTFCDSGTPLVPACRFQSGVRILKPQVTSTEQDAAEVQREAGPSTIGKKRTRAARRAEEEADEAGGPQQEVAAEIEEEAGPRPAKQKKWPLRRVEKENEKEDEPGSARWKLLFGGSGKGSTVRFITFPDSIENYLDEYRRFQEGVEPTDKQQENVTSKISQIKAFLEYMSTGHMDLWTWNFLCQPQRILEWARHVQKGGIQVTTARFYMLNIRNFVDYMKEMPPKHSRLNMPKWTVVSRTIKQALLTMGRKVVLRQLAVKAGKVSKVVAKDTLNKCEELSKCKMPELLEDIKTAPLGNLAVRT</sequence>
<keyword evidence="3" id="KW-1185">Reference proteome</keyword>
<evidence type="ECO:0000313" key="3">
    <source>
        <dbReference type="Proteomes" id="UP001221898"/>
    </source>
</evidence>
<evidence type="ECO:0000256" key="1">
    <source>
        <dbReference type="SAM" id="MobiDB-lite"/>
    </source>
</evidence>
<name>A0AAD7WH52_9TELE</name>
<accession>A0AAD7WH52</accession>
<feature type="compositionally biased region" description="Basic and acidic residues" evidence="1">
    <location>
        <begin position="124"/>
        <end position="137"/>
    </location>
</feature>
<gene>
    <name evidence="2" type="ORF">AAFF_G00014060</name>
</gene>
<dbReference type="Proteomes" id="UP001221898">
    <property type="component" value="Unassembled WGS sequence"/>
</dbReference>
<organism evidence="2 3">
    <name type="scientific">Aldrovandia affinis</name>
    <dbReference type="NCBI Taxonomy" id="143900"/>
    <lineage>
        <taxon>Eukaryota</taxon>
        <taxon>Metazoa</taxon>
        <taxon>Chordata</taxon>
        <taxon>Craniata</taxon>
        <taxon>Vertebrata</taxon>
        <taxon>Euteleostomi</taxon>
        <taxon>Actinopterygii</taxon>
        <taxon>Neopterygii</taxon>
        <taxon>Teleostei</taxon>
        <taxon>Notacanthiformes</taxon>
        <taxon>Halosauridae</taxon>
        <taxon>Aldrovandia</taxon>
    </lineage>
</organism>
<reference evidence="2" key="1">
    <citation type="journal article" date="2023" name="Science">
        <title>Genome structures resolve the early diversification of teleost fishes.</title>
        <authorList>
            <person name="Parey E."/>
            <person name="Louis A."/>
            <person name="Montfort J."/>
            <person name="Bouchez O."/>
            <person name="Roques C."/>
            <person name="Iampietro C."/>
            <person name="Lluch J."/>
            <person name="Castinel A."/>
            <person name="Donnadieu C."/>
            <person name="Desvignes T."/>
            <person name="Floi Bucao C."/>
            <person name="Jouanno E."/>
            <person name="Wen M."/>
            <person name="Mejri S."/>
            <person name="Dirks R."/>
            <person name="Jansen H."/>
            <person name="Henkel C."/>
            <person name="Chen W.J."/>
            <person name="Zahm M."/>
            <person name="Cabau C."/>
            <person name="Klopp C."/>
            <person name="Thompson A.W."/>
            <person name="Robinson-Rechavi M."/>
            <person name="Braasch I."/>
            <person name="Lecointre G."/>
            <person name="Bobe J."/>
            <person name="Postlethwait J.H."/>
            <person name="Berthelot C."/>
            <person name="Roest Crollius H."/>
            <person name="Guiguen Y."/>
        </authorList>
    </citation>
    <scope>NUCLEOTIDE SEQUENCE</scope>
    <source>
        <strain evidence="2">NC1722</strain>
    </source>
</reference>
<protein>
    <submittedName>
        <fullName evidence="2">Uncharacterized protein</fullName>
    </submittedName>
</protein>